<dbReference type="InterPro" id="IPR051675">
    <property type="entry name" value="Endo/Exo/Phosphatase_dom_1"/>
</dbReference>
<dbReference type="Pfam" id="PF12836">
    <property type="entry name" value="HHH_3"/>
    <property type="match status" value="1"/>
</dbReference>
<dbReference type="Gene3D" id="3.10.20.600">
    <property type="match status" value="1"/>
</dbReference>
<protein>
    <submittedName>
        <fullName evidence="3">Helix-hairpin-helix domain-containing protein</fullName>
    </submittedName>
</protein>
<name>A0ABW3LMS1_9BACI</name>
<keyword evidence="1" id="KW-0812">Transmembrane</keyword>
<evidence type="ECO:0000256" key="1">
    <source>
        <dbReference type="SAM" id="Phobius"/>
    </source>
</evidence>
<dbReference type="InterPro" id="IPR019554">
    <property type="entry name" value="Soluble_ligand-bd"/>
</dbReference>
<feature type="domain" description="Helix-hairpin-helix DNA-binding motif class 1" evidence="2">
    <location>
        <begin position="140"/>
        <end position="159"/>
    </location>
</feature>
<keyword evidence="1" id="KW-1133">Transmembrane helix</keyword>
<dbReference type="NCBIfam" id="TIGR00426">
    <property type="entry name" value="competence protein ComEA helix-hairpin-helix repeat region"/>
    <property type="match status" value="1"/>
</dbReference>
<dbReference type="Gene3D" id="1.10.150.280">
    <property type="entry name" value="AF1531-like domain"/>
    <property type="match status" value="1"/>
</dbReference>
<dbReference type="SMART" id="SM00278">
    <property type="entry name" value="HhH1"/>
    <property type="match status" value="2"/>
</dbReference>
<dbReference type="RefSeq" id="WP_390361619.1">
    <property type="nucleotide sequence ID" value="NZ_JBHTKJ010000021.1"/>
</dbReference>
<sequence>MVELLKKSLFFIVVIAAVFIFFFFNGNEKIEENVSEANVIPIDLENNSLVTDENSPSYVVIDVKGEVLSPGVYEINMDSRVNDVIQLAGGFLKDADQTMVNLAQKVHDEMIIFIPKRGEISPSTQVQPSSKLRLNYATQEEIEKLNGIGPSKAQAIIQYRDEEGYFQTVEDLLNISGIGEKTLENLKDDIQIP</sequence>
<keyword evidence="4" id="KW-1185">Reference proteome</keyword>
<evidence type="ECO:0000313" key="4">
    <source>
        <dbReference type="Proteomes" id="UP001597040"/>
    </source>
</evidence>
<dbReference type="InterPro" id="IPR003583">
    <property type="entry name" value="Hlx-hairpin-Hlx_DNA-bd_motif"/>
</dbReference>
<gene>
    <name evidence="3" type="ORF">ACFQ3N_09080</name>
</gene>
<feature type="transmembrane region" description="Helical" evidence="1">
    <location>
        <begin position="9"/>
        <end position="26"/>
    </location>
</feature>
<organism evidence="3 4">
    <name type="scientific">Virgibacillus byunsanensis</name>
    <dbReference type="NCBI Taxonomy" id="570945"/>
    <lineage>
        <taxon>Bacteria</taxon>
        <taxon>Bacillati</taxon>
        <taxon>Bacillota</taxon>
        <taxon>Bacilli</taxon>
        <taxon>Bacillales</taxon>
        <taxon>Bacillaceae</taxon>
        <taxon>Virgibacillus</taxon>
    </lineage>
</organism>
<dbReference type="PANTHER" id="PTHR21180">
    <property type="entry name" value="ENDONUCLEASE/EXONUCLEASE/PHOSPHATASE FAMILY DOMAIN-CONTAINING PROTEIN 1"/>
    <property type="match status" value="1"/>
</dbReference>
<accession>A0ABW3LMS1</accession>
<evidence type="ECO:0000259" key="2">
    <source>
        <dbReference type="SMART" id="SM00278"/>
    </source>
</evidence>
<dbReference type="SUPFAM" id="SSF47781">
    <property type="entry name" value="RuvA domain 2-like"/>
    <property type="match status" value="1"/>
</dbReference>
<dbReference type="Proteomes" id="UP001597040">
    <property type="component" value="Unassembled WGS sequence"/>
</dbReference>
<evidence type="ECO:0000313" key="3">
    <source>
        <dbReference type="EMBL" id="MFD1038544.1"/>
    </source>
</evidence>
<dbReference type="InterPro" id="IPR010994">
    <property type="entry name" value="RuvA_2-like"/>
</dbReference>
<proteinExistence type="predicted"/>
<feature type="domain" description="Helix-hairpin-helix DNA-binding motif class 1" evidence="2">
    <location>
        <begin position="170"/>
        <end position="189"/>
    </location>
</feature>
<reference evidence="4" key="1">
    <citation type="journal article" date="2019" name="Int. J. Syst. Evol. Microbiol.">
        <title>The Global Catalogue of Microorganisms (GCM) 10K type strain sequencing project: providing services to taxonomists for standard genome sequencing and annotation.</title>
        <authorList>
            <consortium name="The Broad Institute Genomics Platform"/>
            <consortium name="The Broad Institute Genome Sequencing Center for Infectious Disease"/>
            <person name="Wu L."/>
            <person name="Ma J."/>
        </authorList>
    </citation>
    <scope>NUCLEOTIDE SEQUENCE [LARGE SCALE GENOMIC DNA]</scope>
    <source>
        <strain evidence="4">CCUG 56754</strain>
    </source>
</reference>
<comment type="caution">
    <text evidence="3">The sequence shown here is derived from an EMBL/GenBank/DDBJ whole genome shotgun (WGS) entry which is preliminary data.</text>
</comment>
<dbReference type="PANTHER" id="PTHR21180:SF32">
    <property type="entry name" value="ENDONUCLEASE_EXONUCLEASE_PHOSPHATASE FAMILY DOMAIN-CONTAINING PROTEIN 1"/>
    <property type="match status" value="1"/>
</dbReference>
<dbReference type="EMBL" id="JBHTKJ010000021">
    <property type="protein sequence ID" value="MFD1038544.1"/>
    <property type="molecule type" value="Genomic_DNA"/>
</dbReference>
<dbReference type="Pfam" id="PF10531">
    <property type="entry name" value="SLBB"/>
    <property type="match status" value="1"/>
</dbReference>
<keyword evidence="1" id="KW-0472">Membrane</keyword>
<dbReference type="InterPro" id="IPR004509">
    <property type="entry name" value="Competence_ComEA_HhH"/>
</dbReference>